<evidence type="ECO:0000259" key="1">
    <source>
        <dbReference type="Pfam" id="PF08241"/>
    </source>
</evidence>
<reference evidence="2" key="1">
    <citation type="submission" date="2018-05" db="EMBL/GenBank/DDBJ databases">
        <authorList>
            <person name="Lanie J.A."/>
            <person name="Ng W.-L."/>
            <person name="Kazmierczak K.M."/>
            <person name="Andrzejewski T.M."/>
            <person name="Davidsen T.M."/>
            <person name="Wayne K.J."/>
            <person name="Tettelin H."/>
            <person name="Glass J.I."/>
            <person name="Rusch D."/>
            <person name="Podicherti R."/>
            <person name="Tsui H.-C.T."/>
            <person name="Winkler M.E."/>
        </authorList>
    </citation>
    <scope>NUCLEOTIDE SEQUENCE</scope>
</reference>
<organism evidence="2">
    <name type="scientific">marine metagenome</name>
    <dbReference type="NCBI Taxonomy" id="408172"/>
    <lineage>
        <taxon>unclassified sequences</taxon>
        <taxon>metagenomes</taxon>
        <taxon>ecological metagenomes</taxon>
    </lineage>
</organism>
<dbReference type="PANTHER" id="PTHR43861:SF1">
    <property type="entry name" value="TRANS-ACONITATE 2-METHYLTRANSFERASE"/>
    <property type="match status" value="1"/>
</dbReference>
<dbReference type="CDD" id="cd02440">
    <property type="entry name" value="AdoMet_MTases"/>
    <property type="match status" value="1"/>
</dbReference>
<evidence type="ECO:0000313" key="2">
    <source>
        <dbReference type="EMBL" id="SVA32301.1"/>
    </source>
</evidence>
<protein>
    <recommendedName>
        <fullName evidence="1">Methyltransferase type 11 domain-containing protein</fullName>
    </recommendedName>
</protein>
<dbReference type="Gene3D" id="3.40.50.150">
    <property type="entry name" value="Vaccinia Virus protein VP39"/>
    <property type="match status" value="1"/>
</dbReference>
<dbReference type="InterPro" id="IPR013216">
    <property type="entry name" value="Methyltransf_11"/>
</dbReference>
<feature type="domain" description="Methyltransferase type 11" evidence="1">
    <location>
        <begin position="37"/>
        <end position="124"/>
    </location>
</feature>
<dbReference type="InterPro" id="IPR029063">
    <property type="entry name" value="SAM-dependent_MTases_sf"/>
</dbReference>
<dbReference type="SUPFAM" id="SSF53335">
    <property type="entry name" value="S-adenosyl-L-methionine-dependent methyltransferases"/>
    <property type="match status" value="1"/>
</dbReference>
<accession>A0A381UX35</accession>
<name>A0A381UX35_9ZZZZ</name>
<dbReference type="PANTHER" id="PTHR43861">
    <property type="entry name" value="TRANS-ACONITATE 2-METHYLTRANSFERASE-RELATED"/>
    <property type="match status" value="1"/>
</dbReference>
<dbReference type="AlphaFoldDB" id="A0A381UX35"/>
<sequence length="254" mass="28121">MTQRWNPDTYSEHARFVSDLGAPVVDLLDPQPGERVLDLGCGDGALTERLQKAGCDVVAIDSSPEQVWAALQRRLDARVINAVELPFDAEFDAVFSNAALHWIRDADRLLRGVWTALKPGGRFVAELGGAGCVASIREAFTAALGKRNIDSGTVDPWYFPTAEQYQARLEACGFSVDSIQQFPRPTPLAGDVIHWLEVFAQSFLNAVPASDRTPLLQEVRVQLKPRLCNADGVWVVDYVRLRFAARRQAAIRDF</sequence>
<dbReference type="Pfam" id="PF08241">
    <property type="entry name" value="Methyltransf_11"/>
    <property type="match status" value="1"/>
</dbReference>
<proteinExistence type="predicted"/>
<dbReference type="GO" id="GO:0008757">
    <property type="term" value="F:S-adenosylmethionine-dependent methyltransferase activity"/>
    <property type="evidence" value="ECO:0007669"/>
    <property type="project" value="InterPro"/>
</dbReference>
<gene>
    <name evidence="2" type="ORF">METZ01_LOCUS85155</name>
</gene>
<dbReference type="EMBL" id="UINC01007255">
    <property type="protein sequence ID" value="SVA32301.1"/>
    <property type="molecule type" value="Genomic_DNA"/>
</dbReference>